<evidence type="ECO:0000256" key="3">
    <source>
        <dbReference type="ARBA" id="ARBA00023239"/>
    </source>
</evidence>
<dbReference type="PANTHER" id="PTHR48078">
    <property type="entry name" value="THREONINE DEHYDRATASE, MITOCHONDRIAL-RELATED"/>
    <property type="match status" value="1"/>
</dbReference>
<evidence type="ECO:0000313" key="6">
    <source>
        <dbReference type="Proteomes" id="UP000250434"/>
    </source>
</evidence>
<dbReference type="InterPro" id="IPR036052">
    <property type="entry name" value="TrpB-like_PALP_sf"/>
</dbReference>
<evidence type="ECO:0000256" key="1">
    <source>
        <dbReference type="ARBA" id="ARBA00001933"/>
    </source>
</evidence>
<dbReference type="SUPFAM" id="SSF53686">
    <property type="entry name" value="Tryptophan synthase beta subunit-like PLP-dependent enzymes"/>
    <property type="match status" value="1"/>
</dbReference>
<keyword evidence="2" id="KW-0663">Pyridoxal phosphate</keyword>
<dbReference type="InterPro" id="IPR050147">
    <property type="entry name" value="Ser/Thr_Dehydratase"/>
</dbReference>
<protein>
    <recommendedName>
        <fullName evidence="4">Tryptophan synthase beta chain-like PALP domain-containing protein</fullName>
    </recommendedName>
</protein>
<dbReference type="GO" id="GO:0003941">
    <property type="term" value="F:L-serine ammonia-lyase activity"/>
    <property type="evidence" value="ECO:0007669"/>
    <property type="project" value="TreeGrafter"/>
</dbReference>
<dbReference type="GO" id="GO:0006567">
    <property type="term" value="P:L-threonine catabolic process"/>
    <property type="evidence" value="ECO:0007669"/>
    <property type="project" value="TreeGrafter"/>
</dbReference>
<dbReference type="Proteomes" id="UP000250434">
    <property type="component" value="Chromosome"/>
</dbReference>
<comment type="cofactor">
    <cofactor evidence="1">
        <name>pyridoxal 5'-phosphate</name>
        <dbReference type="ChEBI" id="CHEBI:597326"/>
    </cofactor>
</comment>
<dbReference type="RefSeq" id="WP_113691191.1">
    <property type="nucleotide sequence ID" value="NZ_CP015163.1"/>
</dbReference>
<name>A0A344L1K2_9PSEU</name>
<dbReference type="GO" id="GO:0006565">
    <property type="term" value="P:L-serine catabolic process"/>
    <property type="evidence" value="ECO:0007669"/>
    <property type="project" value="TreeGrafter"/>
</dbReference>
<accession>A0A344L1K2</accession>
<organism evidence="5 6">
    <name type="scientific">Amycolatopsis albispora</name>
    <dbReference type="NCBI Taxonomy" id="1804986"/>
    <lineage>
        <taxon>Bacteria</taxon>
        <taxon>Bacillati</taxon>
        <taxon>Actinomycetota</taxon>
        <taxon>Actinomycetes</taxon>
        <taxon>Pseudonocardiales</taxon>
        <taxon>Pseudonocardiaceae</taxon>
        <taxon>Amycolatopsis</taxon>
    </lineage>
</organism>
<evidence type="ECO:0000313" key="5">
    <source>
        <dbReference type="EMBL" id="AXB41926.1"/>
    </source>
</evidence>
<dbReference type="InterPro" id="IPR001926">
    <property type="entry name" value="TrpB-like_PALP"/>
</dbReference>
<dbReference type="Gene3D" id="3.40.50.1100">
    <property type="match status" value="2"/>
</dbReference>
<gene>
    <name evidence="5" type="ORF">A4R43_04780</name>
</gene>
<keyword evidence="3" id="KW-0456">Lyase</keyword>
<dbReference type="PANTHER" id="PTHR48078:SF7">
    <property type="entry name" value="BLL6502 PROTEIN"/>
    <property type="match status" value="1"/>
</dbReference>
<keyword evidence="6" id="KW-1185">Reference proteome</keyword>
<evidence type="ECO:0000256" key="2">
    <source>
        <dbReference type="ARBA" id="ARBA00022898"/>
    </source>
</evidence>
<dbReference type="KEGG" id="aab:A4R43_04780"/>
<dbReference type="Pfam" id="PF00291">
    <property type="entry name" value="PALP"/>
    <property type="match status" value="1"/>
</dbReference>
<dbReference type="GO" id="GO:0009097">
    <property type="term" value="P:isoleucine biosynthetic process"/>
    <property type="evidence" value="ECO:0007669"/>
    <property type="project" value="TreeGrafter"/>
</dbReference>
<dbReference type="AlphaFoldDB" id="A0A344L1K2"/>
<proteinExistence type="predicted"/>
<dbReference type="EMBL" id="CP015163">
    <property type="protein sequence ID" value="AXB41926.1"/>
    <property type="molecule type" value="Genomic_DNA"/>
</dbReference>
<dbReference type="OrthoDB" id="9811476at2"/>
<dbReference type="GO" id="GO:0004794">
    <property type="term" value="F:threonine deaminase activity"/>
    <property type="evidence" value="ECO:0007669"/>
    <property type="project" value="TreeGrafter"/>
</dbReference>
<feature type="domain" description="Tryptophan synthase beta chain-like PALP" evidence="4">
    <location>
        <begin position="18"/>
        <end position="298"/>
    </location>
</feature>
<reference evidence="5 6" key="1">
    <citation type="submission" date="2016-04" db="EMBL/GenBank/DDBJ databases">
        <title>Complete genome sequence and analysis of deep-sea sediment isolate, Amycolatopsis sp. WP1.</title>
        <authorList>
            <person name="Wang H."/>
            <person name="Chen S."/>
            <person name="Wu Q."/>
        </authorList>
    </citation>
    <scope>NUCLEOTIDE SEQUENCE [LARGE SCALE GENOMIC DNA]</scope>
    <source>
        <strain evidence="5 6">WP1</strain>
    </source>
</reference>
<evidence type="ECO:0000259" key="4">
    <source>
        <dbReference type="Pfam" id="PF00291"/>
    </source>
</evidence>
<sequence>MVALSPANIAEAVQLVEPVFRNTPQFHDPVLDQRLGRELVLKVETLNPLGSFKGRGASYFVRGLEAGKEIVCASAGNFGQGIAYAAAARGIPVTVFTAENANAGKIARMRSFGANVRQAGADFDVAKDAAREYAEGEGRLFVEDGEAPAIAEGAGTIGVELAPLDLDTLLVPVGNGALIGGIGCYLKAHAPRTRIVGVCAAGAPAMLYSWRDRTPVATESARTMADGIAVRVPVPAAVEWTVEYVDDMLAVEEATIEHAMRLLRETTGQLVEPSAVAGIAALLQHDIPGERVGTIITGRNYLAETS</sequence>